<organism evidence="7 8">
    <name type="scientific">Brucella tritici</name>
    <dbReference type="NCBI Taxonomy" id="94626"/>
    <lineage>
        <taxon>Bacteria</taxon>
        <taxon>Pseudomonadati</taxon>
        <taxon>Pseudomonadota</taxon>
        <taxon>Alphaproteobacteria</taxon>
        <taxon>Hyphomicrobiales</taxon>
        <taxon>Brucellaceae</taxon>
        <taxon>Brucella/Ochrobactrum group</taxon>
        <taxon>Brucella</taxon>
    </lineage>
</organism>
<dbReference type="PANTHER" id="PTHR13932:SF5">
    <property type="entry name" value="RADICAL S-ADENOSYL METHIONINE DOMAIN-CONTAINING PROTEIN 1, MITOCHONDRIAL"/>
    <property type="match status" value="1"/>
</dbReference>
<evidence type="ECO:0000256" key="1">
    <source>
        <dbReference type="ARBA" id="ARBA00001966"/>
    </source>
</evidence>
<proteinExistence type="predicted"/>
<gene>
    <name evidence="7" type="ORF">F9K94_19005</name>
</gene>
<dbReference type="InterPro" id="IPR013785">
    <property type="entry name" value="Aldolase_TIM"/>
</dbReference>
<comment type="caution">
    <text evidence="7">The sequence shown here is derived from an EMBL/GenBank/DDBJ whole genome shotgun (WGS) entry which is preliminary data.</text>
</comment>
<evidence type="ECO:0000313" key="8">
    <source>
        <dbReference type="Proteomes" id="UP000460650"/>
    </source>
</evidence>
<dbReference type="InterPro" id="IPR006638">
    <property type="entry name" value="Elp3/MiaA/NifB-like_rSAM"/>
</dbReference>
<dbReference type="SFLD" id="SFLDG01065">
    <property type="entry name" value="anaerobic_coproporphyrinogen-I"/>
    <property type="match status" value="1"/>
</dbReference>
<dbReference type="PANTHER" id="PTHR13932">
    <property type="entry name" value="COPROPORPHYRINIGEN III OXIDASE"/>
    <property type="match status" value="1"/>
</dbReference>
<evidence type="ECO:0000256" key="4">
    <source>
        <dbReference type="ARBA" id="ARBA00023004"/>
    </source>
</evidence>
<dbReference type="RefSeq" id="WP_151647753.1">
    <property type="nucleotide sequence ID" value="NZ_WBVY01000005.1"/>
</dbReference>
<name>A0A7V7VRB1_9HYPH</name>
<dbReference type="SMART" id="SM00729">
    <property type="entry name" value="Elp3"/>
    <property type="match status" value="1"/>
</dbReference>
<reference evidence="7 8" key="1">
    <citation type="submission" date="2019-09" db="EMBL/GenBank/DDBJ databases">
        <title>Taxonomic organization of the family Brucellaceae based on a phylogenomic approach.</title>
        <authorList>
            <person name="Leclercq S."/>
            <person name="Cloeckaert A."/>
            <person name="Zygmunt M.S."/>
        </authorList>
    </citation>
    <scope>NUCLEOTIDE SEQUENCE [LARGE SCALE GENOMIC DNA]</scope>
    <source>
        <strain evidence="7 8">TA93</strain>
    </source>
</reference>
<dbReference type="EMBL" id="WBVY01000005">
    <property type="protein sequence ID" value="KAB2655462.1"/>
    <property type="molecule type" value="Genomic_DNA"/>
</dbReference>
<dbReference type="PROSITE" id="PS51918">
    <property type="entry name" value="RADICAL_SAM"/>
    <property type="match status" value="1"/>
</dbReference>
<dbReference type="GO" id="GO:0046872">
    <property type="term" value="F:metal ion binding"/>
    <property type="evidence" value="ECO:0007669"/>
    <property type="project" value="UniProtKB-KW"/>
</dbReference>
<evidence type="ECO:0000256" key="5">
    <source>
        <dbReference type="ARBA" id="ARBA00023014"/>
    </source>
</evidence>
<keyword evidence="4" id="KW-0408">Iron</keyword>
<evidence type="ECO:0000313" key="7">
    <source>
        <dbReference type="EMBL" id="KAB2655462.1"/>
    </source>
</evidence>
<dbReference type="SFLD" id="SFLDS00029">
    <property type="entry name" value="Radical_SAM"/>
    <property type="match status" value="1"/>
</dbReference>
<dbReference type="Gene3D" id="3.20.20.70">
    <property type="entry name" value="Aldolase class I"/>
    <property type="match status" value="1"/>
</dbReference>
<feature type="domain" description="Radical SAM core" evidence="6">
    <location>
        <begin position="47"/>
        <end position="278"/>
    </location>
</feature>
<dbReference type="AlphaFoldDB" id="A0A7V7VRB1"/>
<dbReference type="Pfam" id="PF04055">
    <property type="entry name" value="Radical_SAM"/>
    <property type="match status" value="1"/>
</dbReference>
<evidence type="ECO:0000256" key="2">
    <source>
        <dbReference type="ARBA" id="ARBA00022691"/>
    </source>
</evidence>
<dbReference type="GO" id="GO:0005737">
    <property type="term" value="C:cytoplasm"/>
    <property type="evidence" value="ECO:0007669"/>
    <property type="project" value="TreeGrafter"/>
</dbReference>
<protein>
    <submittedName>
        <fullName evidence="7">Radical SAM protein</fullName>
    </submittedName>
</protein>
<dbReference type="GO" id="GO:0051539">
    <property type="term" value="F:4 iron, 4 sulfur cluster binding"/>
    <property type="evidence" value="ECO:0007669"/>
    <property type="project" value="TreeGrafter"/>
</dbReference>
<sequence>MQLVDHPFVKFDQLKPIYNFTYPLFRTISDKFRGYINYSELIDCDKVPRAQSVSLYLHVPFCETICSFCPFQKGAYKHASQIDDYTDELVREISIKGNFVRSLGGRIRTIYIGGGSPSVLSAENIRKLGSLLHSEFDLTSLDEFTFECEPKSVTKEKLYAAREIGVNRISFGIQTFVERFRALFDLTSSREQIENTVHWSQEIIGRVGFDILYGMHGQLSEEFIHDLKRATELQPETINLYPVNNISITPKLHKLYSVKAMEPSSLAHRQVLRLFGDTVLRECGYAPCNGHSYIRDANCGPLNLAGMCSADNFRYHKYLHGYHDDYVVGFGASAQSILGPFITRANPNRSDYIADIREHGAAKVHYNWAPTRQSASKALCMRLPYSGYVAKERIDWRNVDPFVRENLRRVIKAGLVVEDEHCMQLTRTGWQ</sequence>
<evidence type="ECO:0000259" key="6">
    <source>
        <dbReference type="PROSITE" id="PS51918"/>
    </source>
</evidence>
<dbReference type="GO" id="GO:0006779">
    <property type="term" value="P:porphyrin-containing compound biosynthetic process"/>
    <property type="evidence" value="ECO:0007669"/>
    <property type="project" value="TreeGrafter"/>
</dbReference>
<keyword evidence="2" id="KW-0949">S-adenosyl-L-methionine</keyword>
<keyword evidence="3" id="KW-0479">Metal-binding</keyword>
<comment type="cofactor">
    <cofactor evidence="1">
        <name>[4Fe-4S] cluster</name>
        <dbReference type="ChEBI" id="CHEBI:49883"/>
    </cofactor>
</comment>
<evidence type="ECO:0000256" key="3">
    <source>
        <dbReference type="ARBA" id="ARBA00022723"/>
    </source>
</evidence>
<dbReference type="InterPro" id="IPR034505">
    <property type="entry name" value="Coproporphyrinogen-III_oxidase"/>
</dbReference>
<accession>A0A7V7VRB1</accession>
<dbReference type="GO" id="GO:0003824">
    <property type="term" value="F:catalytic activity"/>
    <property type="evidence" value="ECO:0007669"/>
    <property type="project" value="InterPro"/>
</dbReference>
<dbReference type="SUPFAM" id="SSF102114">
    <property type="entry name" value="Radical SAM enzymes"/>
    <property type="match status" value="1"/>
</dbReference>
<dbReference type="Proteomes" id="UP000460650">
    <property type="component" value="Unassembled WGS sequence"/>
</dbReference>
<dbReference type="InterPro" id="IPR007197">
    <property type="entry name" value="rSAM"/>
</dbReference>
<dbReference type="InterPro" id="IPR058240">
    <property type="entry name" value="rSAM_sf"/>
</dbReference>
<keyword evidence="5" id="KW-0411">Iron-sulfur</keyword>